<gene>
    <name evidence="1" type="ORF">E5347_11010</name>
</gene>
<dbReference type="Gene3D" id="3.40.50.1000">
    <property type="entry name" value="HAD superfamily/HAD-like"/>
    <property type="match status" value="1"/>
</dbReference>
<dbReference type="AlphaFoldDB" id="A0A4V3RL51"/>
<organism evidence="1 2">
    <name type="scientific">Clostridium sartagoforme</name>
    <dbReference type="NCBI Taxonomy" id="84031"/>
    <lineage>
        <taxon>Bacteria</taxon>
        <taxon>Bacillati</taxon>
        <taxon>Bacillota</taxon>
        <taxon>Clostridia</taxon>
        <taxon>Eubacteriales</taxon>
        <taxon>Clostridiaceae</taxon>
        <taxon>Clostridium</taxon>
    </lineage>
</organism>
<dbReference type="CDD" id="cd07516">
    <property type="entry name" value="HAD_Pase"/>
    <property type="match status" value="1"/>
</dbReference>
<dbReference type="SFLD" id="SFLDG01140">
    <property type="entry name" value="C2.B:_Phosphomannomutase_and_P"/>
    <property type="match status" value="1"/>
</dbReference>
<protein>
    <submittedName>
        <fullName evidence="1">HAD family phosphatase</fullName>
    </submittedName>
</protein>
<name>A0A4V3RL51_9CLOT</name>
<dbReference type="SFLD" id="SFLDS00003">
    <property type="entry name" value="Haloacid_Dehalogenase"/>
    <property type="match status" value="1"/>
</dbReference>
<comment type="caution">
    <text evidence="1">The sequence shown here is derived from an EMBL/GenBank/DDBJ whole genome shotgun (WGS) entry which is preliminary data.</text>
</comment>
<dbReference type="SUPFAM" id="SSF56784">
    <property type="entry name" value="HAD-like"/>
    <property type="match status" value="1"/>
</dbReference>
<dbReference type="EMBL" id="SRYR01000005">
    <property type="protein sequence ID" value="TGY41840.1"/>
    <property type="molecule type" value="Genomic_DNA"/>
</dbReference>
<dbReference type="GO" id="GO:0005829">
    <property type="term" value="C:cytosol"/>
    <property type="evidence" value="ECO:0007669"/>
    <property type="project" value="TreeGrafter"/>
</dbReference>
<dbReference type="OrthoDB" id="9781413at2"/>
<dbReference type="Pfam" id="PF08282">
    <property type="entry name" value="Hydrolase_3"/>
    <property type="match status" value="1"/>
</dbReference>
<dbReference type="GO" id="GO:0016791">
    <property type="term" value="F:phosphatase activity"/>
    <property type="evidence" value="ECO:0007669"/>
    <property type="project" value="TreeGrafter"/>
</dbReference>
<dbReference type="RefSeq" id="WP_136007283.1">
    <property type="nucleotide sequence ID" value="NZ_SRYR01000005.1"/>
</dbReference>
<evidence type="ECO:0000313" key="1">
    <source>
        <dbReference type="EMBL" id="TGY41840.1"/>
    </source>
</evidence>
<sequence length="298" mass="33471">MIKFIASDMDGTLLNSDHDIDKETIEAIRRAEEAGMTFAISTGREYESVKGLLEKHNLKVQCVLSNGAEYRDEDGNILEVINIKEESAKKIIELLDKHHLSARIFTDKGIFTTSTEEEALKEIIFRTMTFNPGISEDEAREVAENLGFFTCLQYIDDVDEFFKGGVEVRKFVAFHNDIELIDKMKKVLSEIDGLAISSSFRDNIEITDINAQKGIILERITAKKGLANNEVMILGDSFNDYSMFEIFEESVAMKNAIDEVKAIAKYITASNNDLGVAKAINYAVDNNLDVILKSDKNN</sequence>
<dbReference type="PANTHER" id="PTHR10000">
    <property type="entry name" value="PHOSPHOSERINE PHOSPHATASE"/>
    <property type="match status" value="1"/>
</dbReference>
<dbReference type="Proteomes" id="UP000306888">
    <property type="component" value="Unassembled WGS sequence"/>
</dbReference>
<reference evidence="1 2" key="1">
    <citation type="submission" date="2019-04" db="EMBL/GenBank/DDBJ databases">
        <title>Microbes associate with the intestines of laboratory mice.</title>
        <authorList>
            <person name="Navarre W."/>
            <person name="Wong E."/>
            <person name="Huang K."/>
            <person name="Tropini C."/>
            <person name="Ng K."/>
            <person name="Yu B."/>
        </authorList>
    </citation>
    <scope>NUCLEOTIDE SEQUENCE [LARGE SCALE GENOMIC DNA]</scope>
    <source>
        <strain evidence="1 2">NM50_B9-20</strain>
    </source>
</reference>
<proteinExistence type="predicted"/>
<dbReference type="NCBIfam" id="TIGR00099">
    <property type="entry name" value="Cof-subfamily"/>
    <property type="match status" value="1"/>
</dbReference>
<keyword evidence="2" id="KW-1185">Reference proteome</keyword>
<dbReference type="InterPro" id="IPR006379">
    <property type="entry name" value="HAD-SF_hydro_IIB"/>
</dbReference>
<evidence type="ECO:0000313" key="2">
    <source>
        <dbReference type="Proteomes" id="UP000306888"/>
    </source>
</evidence>
<accession>A0A4V3RL51</accession>
<dbReference type="NCBIfam" id="TIGR01484">
    <property type="entry name" value="HAD-SF-IIB"/>
    <property type="match status" value="1"/>
</dbReference>
<dbReference type="InterPro" id="IPR000150">
    <property type="entry name" value="Cof"/>
</dbReference>
<dbReference type="GO" id="GO:0000287">
    <property type="term" value="F:magnesium ion binding"/>
    <property type="evidence" value="ECO:0007669"/>
    <property type="project" value="TreeGrafter"/>
</dbReference>
<dbReference type="PROSITE" id="PS01228">
    <property type="entry name" value="COF_1"/>
    <property type="match status" value="1"/>
</dbReference>
<dbReference type="InterPro" id="IPR023214">
    <property type="entry name" value="HAD_sf"/>
</dbReference>
<dbReference type="PANTHER" id="PTHR10000:SF55">
    <property type="entry name" value="5-AMINO-6-(5-PHOSPHO-D-RIBITYLAMINO)URACIL PHOSPHATASE YCSE"/>
    <property type="match status" value="1"/>
</dbReference>
<dbReference type="InterPro" id="IPR036412">
    <property type="entry name" value="HAD-like_sf"/>
</dbReference>
<dbReference type="Gene3D" id="3.30.1240.10">
    <property type="match status" value="1"/>
</dbReference>